<sequence length="183" mass="19271">MIAHEPDIELVAQPASEAEAWQVIAEKPTDVVALSTIAVPDAADLAVRLRRAHPQLGIVLIGDTDDALLLWALQTGLSALLSWSASPAQIIATVRHAAVSPAGFTASGLAGAIAREDVRLTTLTSREAQILCHLQAGTPTDGIAADLHLSVSTVRTYIARLYAKLGAGSRRHALDIAHDQELL</sequence>
<evidence type="ECO:0000313" key="4">
    <source>
        <dbReference type="Proteomes" id="UP001595816"/>
    </source>
</evidence>
<dbReference type="InterPro" id="IPR000792">
    <property type="entry name" value="Tscrpt_reg_LuxR_C"/>
</dbReference>
<dbReference type="Proteomes" id="UP001595816">
    <property type="component" value="Unassembled WGS sequence"/>
</dbReference>
<keyword evidence="4" id="KW-1185">Reference proteome</keyword>
<dbReference type="CDD" id="cd06170">
    <property type="entry name" value="LuxR_C_like"/>
    <property type="match status" value="1"/>
</dbReference>
<dbReference type="EMBL" id="JBHSAY010000001">
    <property type="protein sequence ID" value="MFC4129062.1"/>
    <property type="molecule type" value="Genomic_DNA"/>
</dbReference>
<name>A0ABV8LDW7_9ACTN</name>
<evidence type="ECO:0000256" key="1">
    <source>
        <dbReference type="ARBA" id="ARBA00023125"/>
    </source>
</evidence>
<accession>A0ABV8LDW7</accession>
<dbReference type="Pfam" id="PF00196">
    <property type="entry name" value="GerE"/>
    <property type="match status" value="1"/>
</dbReference>
<dbReference type="PANTHER" id="PTHR43214">
    <property type="entry name" value="TWO-COMPONENT RESPONSE REGULATOR"/>
    <property type="match status" value="1"/>
</dbReference>
<reference evidence="4" key="1">
    <citation type="journal article" date="2019" name="Int. J. Syst. Evol. Microbiol.">
        <title>The Global Catalogue of Microorganisms (GCM) 10K type strain sequencing project: providing services to taxonomists for standard genome sequencing and annotation.</title>
        <authorList>
            <consortium name="The Broad Institute Genomics Platform"/>
            <consortium name="The Broad Institute Genome Sequencing Center for Infectious Disease"/>
            <person name="Wu L."/>
            <person name="Ma J."/>
        </authorList>
    </citation>
    <scope>NUCLEOTIDE SEQUENCE [LARGE SCALE GENOMIC DNA]</scope>
    <source>
        <strain evidence="4">CGMCC 4.7289</strain>
    </source>
</reference>
<dbReference type="Gene3D" id="3.40.50.2300">
    <property type="match status" value="1"/>
</dbReference>
<dbReference type="PROSITE" id="PS50043">
    <property type="entry name" value="HTH_LUXR_2"/>
    <property type="match status" value="1"/>
</dbReference>
<dbReference type="InterPro" id="IPR016032">
    <property type="entry name" value="Sig_transdc_resp-reg_C-effctor"/>
</dbReference>
<dbReference type="SUPFAM" id="SSF46894">
    <property type="entry name" value="C-terminal effector domain of the bipartite response regulators"/>
    <property type="match status" value="1"/>
</dbReference>
<dbReference type="PANTHER" id="PTHR43214:SF43">
    <property type="entry name" value="TWO-COMPONENT RESPONSE REGULATOR"/>
    <property type="match status" value="1"/>
</dbReference>
<gene>
    <name evidence="3" type="ORF">ACFOZ4_00340</name>
</gene>
<keyword evidence="1 3" id="KW-0238">DNA-binding</keyword>
<feature type="domain" description="HTH luxR-type" evidence="2">
    <location>
        <begin position="116"/>
        <end position="181"/>
    </location>
</feature>
<evidence type="ECO:0000259" key="2">
    <source>
        <dbReference type="PROSITE" id="PS50043"/>
    </source>
</evidence>
<proteinExistence type="predicted"/>
<comment type="caution">
    <text evidence="3">The sequence shown here is derived from an EMBL/GenBank/DDBJ whole genome shotgun (WGS) entry which is preliminary data.</text>
</comment>
<dbReference type="PRINTS" id="PR00038">
    <property type="entry name" value="HTHLUXR"/>
</dbReference>
<dbReference type="SMART" id="SM00421">
    <property type="entry name" value="HTH_LUXR"/>
    <property type="match status" value="1"/>
</dbReference>
<evidence type="ECO:0000313" key="3">
    <source>
        <dbReference type="EMBL" id="MFC4129062.1"/>
    </source>
</evidence>
<dbReference type="RefSeq" id="WP_253754119.1">
    <property type="nucleotide sequence ID" value="NZ_JAMZDZ010000001.1"/>
</dbReference>
<organism evidence="3 4">
    <name type="scientific">Hamadaea flava</name>
    <dbReference type="NCBI Taxonomy" id="1742688"/>
    <lineage>
        <taxon>Bacteria</taxon>
        <taxon>Bacillati</taxon>
        <taxon>Actinomycetota</taxon>
        <taxon>Actinomycetes</taxon>
        <taxon>Micromonosporales</taxon>
        <taxon>Micromonosporaceae</taxon>
        <taxon>Hamadaea</taxon>
    </lineage>
</organism>
<dbReference type="GO" id="GO:0003677">
    <property type="term" value="F:DNA binding"/>
    <property type="evidence" value="ECO:0007669"/>
    <property type="project" value="UniProtKB-KW"/>
</dbReference>
<dbReference type="PROSITE" id="PS00622">
    <property type="entry name" value="HTH_LUXR_1"/>
    <property type="match status" value="1"/>
</dbReference>
<dbReference type="InterPro" id="IPR039420">
    <property type="entry name" value="WalR-like"/>
</dbReference>
<protein>
    <submittedName>
        <fullName evidence="3">DNA-binding response regulator</fullName>
    </submittedName>
</protein>